<organism evidence="4 5">
    <name type="scientific">Microvirga alba</name>
    <dbReference type="NCBI Taxonomy" id="2791025"/>
    <lineage>
        <taxon>Bacteria</taxon>
        <taxon>Pseudomonadati</taxon>
        <taxon>Pseudomonadota</taxon>
        <taxon>Alphaproteobacteria</taxon>
        <taxon>Hyphomicrobiales</taxon>
        <taxon>Methylobacteriaceae</taxon>
        <taxon>Microvirga</taxon>
    </lineage>
</organism>
<comment type="caution">
    <text evidence="4">The sequence shown here is derived from an EMBL/GenBank/DDBJ whole genome shotgun (WGS) entry which is preliminary data.</text>
</comment>
<protein>
    <submittedName>
        <fullName evidence="4">Glucokinase</fullName>
    </submittedName>
</protein>
<dbReference type="InterPro" id="IPR003836">
    <property type="entry name" value="Glucokinase"/>
</dbReference>
<keyword evidence="1" id="KW-0808">Transferase</keyword>
<sequence length="346" mass="36210">MFEFPVLIADIGGTYARFAVLPAPGEPLSRLITMATSLHTTPGMAIRSALNALGGPSPRSALLGVAGRVDAPTVRLTNASWTIDAAEIGADLGLSSAMLVNDYVPVAAALPLLEVGQPVEIARIGPAIPCGQGNRVALGPGTGLGAAACIPVRGRYWLQPTEAGHVDFGACDADELAIWPLIDRVGGRITAETVLSGPGLTRLHHAAAQRRGQVPPSLTPAEVIAAASYGKDEAASDAVRHFLSLLGRFAGDLALIFNATGGVYFGSGILPRVIDLLDRGDFRRAFERKSPFEAVMTRIPTFVITRPEPAILGLTSIANAPDRFIFEAHGWATEAARFPLLATATK</sequence>
<dbReference type="InterPro" id="IPR050201">
    <property type="entry name" value="Bacterial_glucokinase"/>
</dbReference>
<dbReference type="Gene3D" id="3.40.367.20">
    <property type="match status" value="1"/>
</dbReference>
<comment type="similarity">
    <text evidence="3">Belongs to the bacterial glucokinase family.</text>
</comment>
<keyword evidence="2" id="KW-0418">Kinase</keyword>
<dbReference type="GO" id="GO:0005524">
    <property type="term" value="F:ATP binding"/>
    <property type="evidence" value="ECO:0007669"/>
    <property type="project" value="InterPro"/>
</dbReference>
<dbReference type="GO" id="GO:0006096">
    <property type="term" value="P:glycolytic process"/>
    <property type="evidence" value="ECO:0007669"/>
    <property type="project" value="InterPro"/>
</dbReference>
<dbReference type="Gene3D" id="3.30.420.40">
    <property type="match status" value="1"/>
</dbReference>
<dbReference type="CDD" id="cd24008">
    <property type="entry name" value="ASKHA_NBD_GLK"/>
    <property type="match status" value="1"/>
</dbReference>
<evidence type="ECO:0000256" key="3">
    <source>
        <dbReference type="RuleBase" id="RU004046"/>
    </source>
</evidence>
<proteinExistence type="inferred from homology"/>
<reference evidence="4" key="1">
    <citation type="submission" date="2020-11" db="EMBL/GenBank/DDBJ databases">
        <authorList>
            <person name="Kim M.K."/>
        </authorList>
    </citation>
    <scope>NUCLEOTIDE SEQUENCE</scope>
    <source>
        <strain evidence="4">BT350</strain>
    </source>
</reference>
<evidence type="ECO:0000256" key="2">
    <source>
        <dbReference type="ARBA" id="ARBA00022777"/>
    </source>
</evidence>
<dbReference type="InterPro" id="IPR043129">
    <property type="entry name" value="ATPase_NBD"/>
</dbReference>
<dbReference type="Pfam" id="PF02685">
    <property type="entry name" value="Glucokinase"/>
    <property type="match status" value="1"/>
</dbReference>
<dbReference type="PANTHER" id="PTHR47690:SF1">
    <property type="entry name" value="GLUCOKINASE"/>
    <property type="match status" value="1"/>
</dbReference>
<dbReference type="Proteomes" id="UP000599312">
    <property type="component" value="Unassembled WGS sequence"/>
</dbReference>
<evidence type="ECO:0000313" key="5">
    <source>
        <dbReference type="Proteomes" id="UP000599312"/>
    </source>
</evidence>
<gene>
    <name evidence="4" type="ORF">I2H38_14275</name>
</gene>
<dbReference type="AlphaFoldDB" id="A0A931BNJ5"/>
<dbReference type="GO" id="GO:0004340">
    <property type="term" value="F:glucokinase activity"/>
    <property type="evidence" value="ECO:0007669"/>
    <property type="project" value="InterPro"/>
</dbReference>
<dbReference type="SUPFAM" id="SSF53067">
    <property type="entry name" value="Actin-like ATPase domain"/>
    <property type="match status" value="1"/>
</dbReference>
<keyword evidence="5" id="KW-1185">Reference proteome</keyword>
<name>A0A931BNJ5_9HYPH</name>
<dbReference type="EMBL" id="JADQDO010000007">
    <property type="protein sequence ID" value="MBF9234541.1"/>
    <property type="molecule type" value="Genomic_DNA"/>
</dbReference>
<accession>A0A931BNJ5</accession>
<evidence type="ECO:0000256" key="1">
    <source>
        <dbReference type="ARBA" id="ARBA00022679"/>
    </source>
</evidence>
<evidence type="ECO:0000313" key="4">
    <source>
        <dbReference type="EMBL" id="MBF9234541.1"/>
    </source>
</evidence>
<dbReference type="GO" id="GO:0005829">
    <property type="term" value="C:cytosol"/>
    <property type="evidence" value="ECO:0007669"/>
    <property type="project" value="TreeGrafter"/>
</dbReference>
<dbReference type="PANTHER" id="PTHR47690">
    <property type="entry name" value="GLUCOKINASE"/>
    <property type="match status" value="1"/>
</dbReference>
<dbReference type="GO" id="GO:0005536">
    <property type="term" value="F:D-glucose binding"/>
    <property type="evidence" value="ECO:0007669"/>
    <property type="project" value="InterPro"/>
</dbReference>